<dbReference type="Proteomes" id="UP001519921">
    <property type="component" value="Unassembled WGS sequence"/>
</dbReference>
<gene>
    <name evidence="2" type="ORF">KYD98_12755</name>
</gene>
<evidence type="ECO:0000313" key="3">
    <source>
        <dbReference type="Proteomes" id="UP001519921"/>
    </source>
</evidence>
<protein>
    <submittedName>
        <fullName evidence="2">Uncharacterized protein</fullName>
    </submittedName>
</protein>
<feature type="transmembrane region" description="Helical" evidence="1">
    <location>
        <begin position="6"/>
        <end position="23"/>
    </location>
</feature>
<dbReference type="EMBL" id="JAHXPT010000010">
    <property type="protein sequence ID" value="MBW6410967.1"/>
    <property type="molecule type" value="Genomic_DNA"/>
</dbReference>
<organism evidence="2 3">
    <name type="scientific">Clostridium weizhouense</name>
    <dbReference type="NCBI Taxonomy" id="2859781"/>
    <lineage>
        <taxon>Bacteria</taxon>
        <taxon>Bacillati</taxon>
        <taxon>Bacillota</taxon>
        <taxon>Clostridia</taxon>
        <taxon>Eubacteriales</taxon>
        <taxon>Clostridiaceae</taxon>
        <taxon>Clostridium</taxon>
    </lineage>
</organism>
<sequence length="75" mass="8818">MINLINILIVYGVVLLVMDDISLRNKIKRNKEFYKIDKKLGIELALVNAEMNKMYEKYIKNCEDIQGRIKNGKEN</sequence>
<reference evidence="2 3" key="1">
    <citation type="submission" date="2021-07" db="EMBL/GenBank/DDBJ databases">
        <title>Clostridium weizhouense sp. nov., an anaerobic bacterium isolated from activated sludge of Petroleum wastewater.</title>
        <authorList>
            <person name="Li Q."/>
        </authorList>
    </citation>
    <scope>NUCLEOTIDE SEQUENCE [LARGE SCALE GENOMIC DNA]</scope>
    <source>
        <strain evidence="2 3">YB-6</strain>
    </source>
</reference>
<comment type="caution">
    <text evidence="2">The sequence shown here is derived from an EMBL/GenBank/DDBJ whole genome shotgun (WGS) entry which is preliminary data.</text>
</comment>
<accession>A0ABS7AQS1</accession>
<name>A0ABS7AQS1_9CLOT</name>
<dbReference type="SUPFAM" id="SSF48674">
    <property type="entry name" value="Fe-only hydrogenase smaller subunit"/>
    <property type="match status" value="1"/>
</dbReference>
<keyword evidence="1" id="KW-1133">Transmembrane helix</keyword>
<keyword evidence="1" id="KW-0472">Membrane</keyword>
<keyword evidence="1" id="KW-0812">Transmembrane</keyword>
<evidence type="ECO:0000256" key="1">
    <source>
        <dbReference type="SAM" id="Phobius"/>
    </source>
</evidence>
<dbReference type="RefSeq" id="WP_219780433.1">
    <property type="nucleotide sequence ID" value="NZ_JAHXPT010000010.1"/>
</dbReference>
<keyword evidence="3" id="KW-1185">Reference proteome</keyword>
<dbReference type="InterPro" id="IPR008953">
    <property type="entry name" value="Fe_hydrogenase_HydB"/>
</dbReference>
<proteinExistence type="predicted"/>
<evidence type="ECO:0000313" key="2">
    <source>
        <dbReference type="EMBL" id="MBW6410967.1"/>
    </source>
</evidence>